<dbReference type="EC" id="2.7.1.160" evidence="3"/>
<evidence type="ECO:0000256" key="7">
    <source>
        <dbReference type="SAM" id="Phobius"/>
    </source>
</evidence>
<dbReference type="GO" id="GO:0000215">
    <property type="term" value="F:tRNA 2'-phosphotransferase activity"/>
    <property type="evidence" value="ECO:0007669"/>
    <property type="project" value="UniProtKB-EC"/>
</dbReference>
<dbReference type="Gene3D" id="1.10.10.970">
    <property type="entry name" value="RNA 2'-phosphotransferase, Tpt1/KptA family, N-terminal domain"/>
    <property type="match status" value="1"/>
</dbReference>
<gene>
    <name evidence="8" type="ORF">BSL78_22435</name>
</gene>
<reference evidence="8 9" key="1">
    <citation type="journal article" date="2017" name="PLoS Biol.">
        <title>The sea cucumber genome provides insights into morphological evolution and visceral regeneration.</title>
        <authorList>
            <person name="Zhang X."/>
            <person name="Sun L."/>
            <person name="Yuan J."/>
            <person name="Sun Y."/>
            <person name="Gao Y."/>
            <person name="Zhang L."/>
            <person name="Li S."/>
            <person name="Dai H."/>
            <person name="Hamel J.F."/>
            <person name="Liu C."/>
            <person name="Yu Y."/>
            <person name="Liu S."/>
            <person name="Lin W."/>
            <person name="Guo K."/>
            <person name="Jin S."/>
            <person name="Xu P."/>
            <person name="Storey K.B."/>
            <person name="Huan P."/>
            <person name="Zhang T."/>
            <person name="Zhou Y."/>
            <person name="Zhang J."/>
            <person name="Lin C."/>
            <person name="Li X."/>
            <person name="Xing L."/>
            <person name="Huo D."/>
            <person name="Sun M."/>
            <person name="Wang L."/>
            <person name="Mercier A."/>
            <person name="Li F."/>
            <person name="Yang H."/>
            <person name="Xiang J."/>
        </authorList>
    </citation>
    <scope>NUCLEOTIDE SEQUENCE [LARGE SCALE GENOMIC DNA]</scope>
    <source>
        <strain evidence="8">Shaxun</strain>
        <tissue evidence="8">Muscle</tissue>
    </source>
</reference>
<dbReference type="Proteomes" id="UP000230750">
    <property type="component" value="Unassembled WGS sequence"/>
</dbReference>
<dbReference type="SUPFAM" id="SSF56399">
    <property type="entry name" value="ADP-ribosylation"/>
    <property type="match status" value="1"/>
</dbReference>
<dbReference type="PANTHER" id="PTHR12684:SF2">
    <property type="entry name" value="TRNA 2'-PHOSPHOTRANSFERASE 1"/>
    <property type="match status" value="1"/>
</dbReference>
<comment type="caution">
    <text evidence="8">The sequence shown here is derived from an EMBL/GenBank/DDBJ whole genome shotgun (WGS) entry which is preliminary data.</text>
</comment>
<dbReference type="Gene3D" id="3.20.170.30">
    <property type="match status" value="1"/>
</dbReference>
<keyword evidence="7" id="KW-1133">Transmembrane helix</keyword>
<dbReference type="AlphaFoldDB" id="A0A2G8JY99"/>
<comment type="similarity">
    <text evidence="2">Belongs to the KptA/TPT1 family.</text>
</comment>
<dbReference type="InterPro" id="IPR042081">
    <property type="entry name" value="RNA_2'-PTrans_C"/>
</dbReference>
<evidence type="ECO:0000256" key="2">
    <source>
        <dbReference type="ARBA" id="ARBA00009836"/>
    </source>
</evidence>
<keyword evidence="7" id="KW-0472">Membrane</keyword>
<evidence type="ECO:0000256" key="4">
    <source>
        <dbReference type="ARBA" id="ARBA00022679"/>
    </source>
</evidence>
<keyword evidence="5" id="KW-0520">NAD</keyword>
<evidence type="ECO:0000256" key="1">
    <source>
        <dbReference type="ARBA" id="ARBA00003343"/>
    </source>
</evidence>
<evidence type="ECO:0000256" key="6">
    <source>
        <dbReference type="ARBA" id="ARBA00047949"/>
    </source>
</evidence>
<feature type="transmembrane region" description="Helical" evidence="7">
    <location>
        <begin position="226"/>
        <end position="248"/>
    </location>
</feature>
<comment type="function">
    <text evidence="1">Catalyzes the last step of tRNA splicing, the transfer of the splice junction 2'-phosphate from ligated tRNA to NAD to produce ADP-ribose 1''-2'' cyclic phosphate.</text>
</comment>
<dbReference type="EMBL" id="MRZV01001093">
    <property type="protein sequence ID" value="PIK40712.1"/>
    <property type="molecule type" value="Genomic_DNA"/>
</dbReference>
<protein>
    <recommendedName>
        <fullName evidence="3">2'-phosphotransferase</fullName>
        <ecNumber evidence="3">2.7.1.160</ecNumber>
    </recommendedName>
</protein>
<dbReference type="GO" id="GO:0006388">
    <property type="term" value="P:tRNA splicing, via endonucleolytic cleavage and ligation"/>
    <property type="evidence" value="ECO:0007669"/>
    <property type="project" value="TreeGrafter"/>
</dbReference>
<evidence type="ECO:0000256" key="3">
    <source>
        <dbReference type="ARBA" id="ARBA00012007"/>
    </source>
</evidence>
<name>A0A2G8JY99_STIJA</name>
<comment type="catalytic activity">
    <reaction evidence="6">
        <text>2'-phospho-[ligated tRNA] + NAD(+) = mature tRNA + ADP-alpha-D-ribose 1'',2''-cyclic phosphate + nicotinamide</text>
        <dbReference type="Rhea" id="RHEA:23324"/>
        <dbReference type="Rhea" id="RHEA-COMP:11106"/>
        <dbReference type="Rhea" id="RHEA-COMP:11107"/>
        <dbReference type="ChEBI" id="CHEBI:17154"/>
        <dbReference type="ChEBI" id="CHEBI:57540"/>
        <dbReference type="ChEBI" id="CHEBI:76596"/>
        <dbReference type="ChEBI" id="CHEBI:82883"/>
        <dbReference type="ChEBI" id="CHEBI:85027"/>
        <dbReference type="EC" id="2.7.1.160"/>
    </reaction>
</comment>
<keyword evidence="4 8" id="KW-0808">Transferase</keyword>
<evidence type="ECO:0000313" key="8">
    <source>
        <dbReference type="EMBL" id="PIK40712.1"/>
    </source>
</evidence>
<dbReference type="STRING" id="307972.A0A2G8JY99"/>
<sequence>MSDTSLSKTLSFVLRHKAPELGFTILPGGYIPVDEILAHHMFRRYSKDDIVRVVNQNHKKRFDMKVDPGRGDLIAANQGHSFQVEDPELEPITDSALFPVVVHGTYFKAWEHIKTEGLKKMNRTHIHFAQGEPGDGEVISGMRGSCQLMIYINLEKALSDGLSFFVSKNGVVLSPGDASGCISPSYFSDVVQSRPHEWNLKYHGEGPVCSVKGTSQARTYNRQFKYCLSVVNAKMVAAILVCIFRYSVKLCTSDT</sequence>
<keyword evidence="9" id="KW-1185">Reference proteome</keyword>
<dbReference type="InterPro" id="IPR042080">
    <property type="entry name" value="RNA_2'-PTrans_N"/>
</dbReference>
<keyword evidence="7" id="KW-0812">Transmembrane</keyword>
<accession>A0A2G8JY99</accession>
<dbReference type="PANTHER" id="PTHR12684">
    <property type="entry name" value="PUTATIVE PHOSPHOTRANSFERASE"/>
    <property type="match status" value="1"/>
</dbReference>
<dbReference type="OrthoDB" id="419694at2759"/>
<evidence type="ECO:0000313" key="9">
    <source>
        <dbReference type="Proteomes" id="UP000230750"/>
    </source>
</evidence>
<evidence type="ECO:0000256" key="5">
    <source>
        <dbReference type="ARBA" id="ARBA00023027"/>
    </source>
</evidence>
<proteinExistence type="inferred from homology"/>
<dbReference type="Pfam" id="PF01885">
    <property type="entry name" value="PTS_2-RNA"/>
    <property type="match status" value="1"/>
</dbReference>
<dbReference type="InterPro" id="IPR002745">
    <property type="entry name" value="Ptrans_KptA/Tpt1"/>
</dbReference>
<organism evidence="8 9">
    <name type="scientific">Stichopus japonicus</name>
    <name type="common">Sea cucumber</name>
    <dbReference type="NCBI Taxonomy" id="307972"/>
    <lineage>
        <taxon>Eukaryota</taxon>
        <taxon>Metazoa</taxon>
        <taxon>Echinodermata</taxon>
        <taxon>Eleutherozoa</taxon>
        <taxon>Echinozoa</taxon>
        <taxon>Holothuroidea</taxon>
        <taxon>Aspidochirotacea</taxon>
        <taxon>Aspidochirotida</taxon>
        <taxon>Stichopodidae</taxon>
        <taxon>Apostichopus</taxon>
    </lineage>
</organism>